<dbReference type="AlphaFoldDB" id="A0A2W1B2W3"/>
<sequence>MSSTESQFDMVDSRDPRLLAKYAKPPFIDPLRIGEHGLLMLVDRVQGVSSVMSVKSEVDLRHIFEDIEVASSSASWRMADGVPGMASVESSVWLETMLGDVTSRGELTVEVEPYSFLVRLGDT</sequence>
<protein>
    <submittedName>
        <fullName evidence="1">Uncharacterized protein</fullName>
    </submittedName>
</protein>
<reference evidence="1 2" key="1">
    <citation type="journal article" date="2017" name="BMC Biol.">
        <title>Genomic innovations, transcriptional plasticity and gene loss underlying the evolution and divergence of two highly polyphagous and invasive Helicoverpa pest species.</title>
        <authorList>
            <person name="Pearce S.L."/>
            <person name="Clarke D.F."/>
            <person name="East P.D."/>
            <person name="Elfekih S."/>
            <person name="Gordon K.H."/>
            <person name="Jermiin L.S."/>
            <person name="McGaughran A."/>
            <person name="Oakeshott J.G."/>
            <person name="Papanikolaou A."/>
            <person name="Perera O.P."/>
            <person name="Rane R.V."/>
            <person name="Richards S."/>
            <person name="Tay W.T."/>
            <person name="Walsh T.K."/>
            <person name="Anderson A."/>
            <person name="Anderson C.J."/>
            <person name="Asgari S."/>
            <person name="Board P.G."/>
            <person name="Bretschneider A."/>
            <person name="Campbell P.M."/>
            <person name="Chertemps T."/>
            <person name="Christeller J.T."/>
            <person name="Coppin C.W."/>
            <person name="Downes S.J."/>
            <person name="Duan G."/>
            <person name="Farnsworth C.A."/>
            <person name="Good R.T."/>
            <person name="Han L.B."/>
            <person name="Han Y.C."/>
            <person name="Hatje K."/>
            <person name="Horne I."/>
            <person name="Huang Y.P."/>
            <person name="Hughes D.S."/>
            <person name="Jacquin-Joly E."/>
            <person name="James W."/>
            <person name="Jhangiani S."/>
            <person name="Kollmar M."/>
            <person name="Kuwar S.S."/>
            <person name="Li S."/>
            <person name="Liu N.Y."/>
            <person name="Maibeche M.T."/>
            <person name="Miller J.R."/>
            <person name="Montagne N."/>
            <person name="Perry T."/>
            <person name="Qu J."/>
            <person name="Song S.V."/>
            <person name="Sutton G.G."/>
            <person name="Vogel H."/>
            <person name="Walenz B.P."/>
            <person name="Xu W."/>
            <person name="Zhang H.J."/>
            <person name="Zou Z."/>
            <person name="Batterham P."/>
            <person name="Edwards O.R."/>
            <person name="Feyereisen R."/>
            <person name="Gibbs R.A."/>
            <person name="Heckel D.G."/>
            <person name="McGrath A."/>
            <person name="Robin C."/>
            <person name="Scherer S.E."/>
            <person name="Worley K.C."/>
            <person name="Wu Y.D."/>
        </authorList>
    </citation>
    <scope>NUCLEOTIDE SEQUENCE [LARGE SCALE GENOMIC DNA]</scope>
    <source>
        <strain evidence="1">Harm_GR_Male_#8</strain>
        <tissue evidence="1">Whole organism</tissue>
    </source>
</reference>
<evidence type="ECO:0000313" key="2">
    <source>
        <dbReference type="Proteomes" id="UP000249218"/>
    </source>
</evidence>
<evidence type="ECO:0000313" key="1">
    <source>
        <dbReference type="EMBL" id="PZC70568.1"/>
    </source>
</evidence>
<gene>
    <name evidence="1" type="primary">HaOG215595</name>
    <name evidence="1" type="ORF">B5X24_HaOG215595</name>
</gene>
<name>A0A2W1B2W3_HELAM</name>
<dbReference type="Proteomes" id="UP000249218">
    <property type="component" value="Unassembled WGS sequence"/>
</dbReference>
<accession>A0A2W1B2W3</accession>
<dbReference type="EMBL" id="KZ150543">
    <property type="protein sequence ID" value="PZC70568.1"/>
    <property type="molecule type" value="Genomic_DNA"/>
</dbReference>
<proteinExistence type="predicted"/>
<keyword evidence="2" id="KW-1185">Reference proteome</keyword>
<organism evidence="1 2">
    <name type="scientific">Helicoverpa armigera</name>
    <name type="common">Cotton bollworm</name>
    <name type="synonym">Heliothis armigera</name>
    <dbReference type="NCBI Taxonomy" id="29058"/>
    <lineage>
        <taxon>Eukaryota</taxon>
        <taxon>Metazoa</taxon>
        <taxon>Ecdysozoa</taxon>
        <taxon>Arthropoda</taxon>
        <taxon>Hexapoda</taxon>
        <taxon>Insecta</taxon>
        <taxon>Pterygota</taxon>
        <taxon>Neoptera</taxon>
        <taxon>Endopterygota</taxon>
        <taxon>Lepidoptera</taxon>
        <taxon>Glossata</taxon>
        <taxon>Ditrysia</taxon>
        <taxon>Noctuoidea</taxon>
        <taxon>Noctuidae</taxon>
        <taxon>Heliothinae</taxon>
        <taxon>Helicoverpa</taxon>
    </lineage>
</organism>